<dbReference type="PANTHER" id="PTHR23517">
    <property type="entry name" value="RESISTANCE PROTEIN MDTM, PUTATIVE-RELATED-RELATED"/>
    <property type="match status" value="1"/>
</dbReference>
<evidence type="ECO:0000313" key="8">
    <source>
        <dbReference type="EMBL" id="RJE20444.1"/>
    </source>
</evidence>
<keyword evidence="6 7" id="KW-0472">Membrane</keyword>
<proteinExistence type="predicted"/>
<feature type="transmembrane region" description="Helical" evidence="7">
    <location>
        <begin position="125"/>
        <end position="145"/>
    </location>
</feature>
<keyword evidence="4 7" id="KW-0812">Transmembrane</keyword>
<keyword evidence="2" id="KW-0813">Transport</keyword>
<evidence type="ECO:0000256" key="6">
    <source>
        <dbReference type="ARBA" id="ARBA00023136"/>
    </source>
</evidence>
<evidence type="ECO:0000256" key="1">
    <source>
        <dbReference type="ARBA" id="ARBA00004651"/>
    </source>
</evidence>
<dbReference type="OrthoDB" id="8904098at2759"/>
<name>A0A3A2ZM58_9EURO</name>
<dbReference type="PANTHER" id="PTHR23517:SF3">
    <property type="entry name" value="INTEGRAL MEMBRANE TRANSPORT PROTEIN"/>
    <property type="match status" value="1"/>
</dbReference>
<comment type="caution">
    <text evidence="8">The sequence shown here is derived from an EMBL/GenBank/DDBJ whole genome shotgun (WGS) entry which is preliminary data.</text>
</comment>
<keyword evidence="3" id="KW-1003">Cell membrane</keyword>
<dbReference type="SUPFAM" id="SSF103473">
    <property type="entry name" value="MFS general substrate transporter"/>
    <property type="match status" value="1"/>
</dbReference>
<protein>
    <submittedName>
        <fullName evidence="8">Peptide transporter</fullName>
    </submittedName>
</protein>
<dbReference type="Proteomes" id="UP000266188">
    <property type="component" value="Unassembled WGS sequence"/>
</dbReference>
<evidence type="ECO:0000313" key="9">
    <source>
        <dbReference type="Proteomes" id="UP000266188"/>
    </source>
</evidence>
<evidence type="ECO:0000256" key="2">
    <source>
        <dbReference type="ARBA" id="ARBA00022448"/>
    </source>
</evidence>
<gene>
    <name evidence="8" type="ORF">PHISCL_07205</name>
</gene>
<dbReference type="Gene3D" id="1.20.1250.20">
    <property type="entry name" value="MFS general substrate transporter like domains"/>
    <property type="match status" value="1"/>
</dbReference>
<evidence type="ECO:0000256" key="5">
    <source>
        <dbReference type="ARBA" id="ARBA00022989"/>
    </source>
</evidence>
<dbReference type="GO" id="GO:0005886">
    <property type="term" value="C:plasma membrane"/>
    <property type="evidence" value="ECO:0007669"/>
    <property type="project" value="UniProtKB-SubCell"/>
</dbReference>
<feature type="transmembrane region" description="Helical" evidence="7">
    <location>
        <begin position="157"/>
        <end position="178"/>
    </location>
</feature>
<dbReference type="EMBL" id="MVGC01000306">
    <property type="protein sequence ID" value="RJE20444.1"/>
    <property type="molecule type" value="Genomic_DNA"/>
</dbReference>
<organism evidence="8 9">
    <name type="scientific">Aspergillus sclerotialis</name>
    <dbReference type="NCBI Taxonomy" id="2070753"/>
    <lineage>
        <taxon>Eukaryota</taxon>
        <taxon>Fungi</taxon>
        <taxon>Dikarya</taxon>
        <taxon>Ascomycota</taxon>
        <taxon>Pezizomycotina</taxon>
        <taxon>Eurotiomycetes</taxon>
        <taxon>Eurotiomycetidae</taxon>
        <taxon>Eurotiales</taxon>
        <taxon>Aspergillaceae</taxon>
        <taxon>Aspergillus</taxon>
        <taxon>Aspergillus subgen. Polypaecilum</taxon>
    </lineage>
</organism>
<dbReference type="InterPro" id="IPR050171">
    <property type="entry name" value="MFS_Transporters"/>
</dbReference>
<evidence type="ECO:0000256" key="3">
    <source>
        <dbReference type="ARBA" id="ARBA00022475"/>
    </source>
</evidence>
<comment type="subcellular location">
    <subcellularLocation>
        <location evidence="1">Cell membrane</location>
        <topology evidence="1">Multi-pass membrane protein</topology>
    </subcellularLocation>
</comment>
<keyword evidence="9" id="KW-1185">Reference proteome</keyword>
<keyword evidence="5 7" id="KW-1133">Transmembrane helix</keyword>
<reference evidence="9" key="1">
    <citation type="submission" date="2017-02" db="EMBL/GenBank/DDBJ databases">
        <authorList>
            <person name="Tafer H."/>
            <person name="Lopandic K."/>
        </authorList>
    </citation>
    <scope>NUCLEOTIDE SEQUENCE [LARGE SCALE GENOMIC DNA]</scope>
    <source>
        <strain evidence="9">CBS 366.77</strain>
    </source>
</reference>
<sequence length="258" mass="27611">MYIFPDSIALSSLSKNKGDTINVIHEKANPTVPTGVYDGAKYLGPTPTDEELSTLRKVAGPVSGSGYLLCTVEFAERASYYGCSWVFANFIQFPLPKGGNGAGAPPRGSEETAGALGKGLQVSSALVLLFKFLAYCIPILGGWWADTRLGRYKMICIGVAVCGIAHVVMVGGAVPKVLQDGNGMAPFVINLLVLAFGAGLFKPNISPTVIDQVTFKKPFIRTLKSGERVIVDPETTIQRLTLTFYGELSCTSMERTTF</sequence>
<evidence type="ECO:0000256" key="7">
    <source>
        <dbReference type="SAM" id="Phobius"/>
    </source>
</evidence>
<dbReference type="InterPro" id="IPR036259">
    <property type="entry name" value="MFS_trans_sf"/>
</dbReference>
<feature type="transmembrane region" description="Helical" evidence="7">
    <location>
        <begin position="184"/>
        <end position="201"/>
    </location>
</feature>
<evidence type="ECO:0000256" key="4">
    <source>
        <dbReference type="ARBA" id="ARBA00022692"/>
    </source>
</evidence>
<accession>A0A3A2ZM58</accession>
<dbReference type="AlphaFoldDB" id="A0A3A2ZM58"/>
<dbReference type="STRING" id="2070753.A0A3A2ZM58"/>